<dbReference type="Pfam" id="PF12902">
    <property type="entry name" value="Ferritin-like"/>
    <property type="match status" value="1"/>
</dbReference>
<dbReference type="Gene3D" id="2.170.130.20">
    <property type="entry name" value="LCCL-like domain"/>
    <property type="match status" value="1"/>
</dbReference>
<dbReference type="InterPro" id="IPR036609">
    <property type="entry name" value="LCCL_sf"/>
</dbReference>
<dbReference type="Pfam" id="PF00754">
    <property type="entry name" value="F5_F8_type_C"/>
    <property type="match status" value="2"/>
</dbReference>
<evidence type="ECO:0000259" key="5">
    <source>
        <dbReference type="PROSITE" id="PS50022"/>
    </source>
</evidence>
<feature type="signal peptide" evidence="4">
    <location>
        <begin position="1"/>
        <end position="23"/>
    </location>
</feature>
<evidence type="ECO:0000313" key="8">
    <source>
        <dbReference type="Proteomes" id="UP000838412"/>
    </source>
</evidence>
<dbReference type="SUPFAM" id="SSF69848">
    <property type="entry name" value="LCCL domain"/>
    <property type="match status" value="1"/>
</dbReference>
<dbReference type="InterPro" id="IPR012347">
    <property type="entry name" value="Ferritin-like"/>
</dbReference>
<dbReference type="InterPro" id="IPR000421">
    <property type="entry name" value="FA58C"/>
</dbReference>
<dbReference type="SUPFAM" id="SSF49785">
    <property type="entry name" value="Galactose-binding domain-like"/>
    <property type="match status" value="2"/>
</dbReference>
<accession>A0A8K0EXS7</accession>
<dbReference type="Pfam" id="PF03815">
    <property type="entry name" value="LCCL"/>
    <property type="match status" value="1"/>
</dbReference>
<reference evidence="7" key="1">
    <citation type="submission" date="2022-01" db="EMBL/GenBank/DDBJ databases">
        <authorList>
            <person name="Braso-Vives M."/>
        </authorList>
    </citation>
    <scope>NUCLEOTIDE SEQUENCE</scope>
</reference>
<dbReference type="Gene3D" id="1.20.1260.10">
    <property type="match status" value="1"/>
</dbReference>
<proteinExistence type="predicted"/>
<dbReference type="SMART" id="SM00231">
    <property type="entry name" value="FA58C"/>
    <property type="match status" value="2"/>
</dbReference>
<dbReference type="CDD" id="cd00057">
    <property type="entry name" value="FA58C"/>
    <property type="match status" value="2"/>
</dbReference>
<gene>
    <name evidence="7" type="primary">F8</name>
    <name evidence="7" type="ORF">BLAG_LOCUS20583</name>
</gene>
<feature type="transmembrane region" description="Helical" evidence="3">
    <location>
        <begin position="263"/>
        <end position="283"/>
    </location>
</feature>
<dbReference type="InterPro" id="IPR009078">
    <property type="entry name" value="Ferritin-like_SF"/>
</dbReference>
<dbReference type="PROSITE" id="PS01285">
    <property type="entry name" value="FA58C_1"/>
    <property type="match status" value="2"/>
</dbReference>
<feature type="chain" id="PRO_5035441913" evidence="4">
    <location>
        <begin position="24"/>
        <end position="1490"/>
    </location>
</feature>
<dbReference type="FunFam" id="2.60.120.260:FF:000002">
    <property type="entry name" value="Coagulation factor VIII"/>
    <property type="match status" value="1"/>
</dbReference>
<dbReference type="SMART" id="SM00603">
    <property type="entry name" value="LCCL"/>
    <property type="match status" value="1"/>
</dbReference>
<dbReference type="Gene3D" id="2.60.120.260">
    <property type="entry name" value="Galactose-binding domain-like"/>
    <property type="match status" value="3"/>
</dbReference>
<organism evidence="7 8">
    <name type="scientific">Branchiostoma lanceolatum</name>
    <name type="common">Common lancelet</name>
    <name type="synonym">Amphioxus lanceolatum</name>
    <dbReference type="NCBI Taxonomy" id="7740"/>
    <lineage>
        <taxon>Eukaryota</taxon>
        <taxon>Metazoa</taxon>
        <taxon>Chordata</taxon>
        <taxon>Cephalochordata</taxon>
        <taxon>Leptocardii</taxon>
        <taxon>Amphioxiformes</taxon>
        <taxon>Branchiostomatidae</taxon>
        <taxon>Branchiostoma</taxon>
    </lineage>
</organism>
<evidence type="ECO:0000313" key="7">
    <source>
        <dbReference type="EMBL" id="CAH1267120.1"/>
    </source>
</evidence>
<keyword evidence="3" id="KW-1133">Transmembrane helix</keyword>
<dbReference type="InterPro" id="IPR008979">
    <property type="entry name" value="Galactose-bd-like_sf"/>
</dbReference>
<dbReference type="PROSITE" id="PS50820">
    <property type="entry name" value="LCCL"/>
    <property type="match status" value="1"/>
</dbReference>
<dbReference type="PANTHER" id="PTHR34400:SF4">
    <property type="entry name" value="MEMBRANE PROTEIN"/>
    <property type="match status" value="1"/>
</dbReference>
<dbReference type="PANTHER" id="PTHR34400">
    <property type="match status" value="1"/>
</dbReference>
<sequence>MFFKKTLLFPLLLLISIASSAEACTSPLGMESKTIRDDQITGSSFYCGTSGCWHPYLGRLHNKDAWYPQNYGDPSRNQWLQVDLRETKRITGVRTQGHKFTYSYYVTSFKVFEGNRGADTVKENVFVPAIHARFIRVVPWTWFQNGAAVRLELLGCDVTDAQGGGQVGRGPFSTGVIVAIAVSGGVVVVAVVAIGIVIRRRRSSSGSDAEPSSAARGHEFLNTEYSSGQSAPSCEGDHDRDTSGFVDNDIYMKARLDRFDTSLMMLGTRALLMGVVFLSTASACTSPFGMESKTICDDQITGSSTHCGPSVCWRPYLGRLHNKHAWYPQNYEDPGRNQWLQVDLRERKRITGVRTQGHHYTYSYYVTSFKVQFSDDGTTWTTFAPSDEDVVFEGNRGADIVKENVFVPAIHARFLRVVPWTWFQNGAALRLELLGCDVTDTQICFAVFANFDGDNFTETCPAGCYEIWQATISGTGVYTSSSSICRAAIHDGRITDAGGQVTVYRWPGQDSYQASKLNGIQSLRSGSWRSSFAFVSAAILRLNFAGRFLADVPTTNNYPENFNISTFDPLKITGWNPKGTGDFRLVDCTVTQVCLADGHCVQELQDDPIIGQTIIGSDSTTAGKLVDLDPFNQGQSQIWGLVVGVDGFFKGDLVPRSFNHIHDSCEELDCSTSDTRFSAVWLSTLQNTKWIDGSLARHSNFIQQVMSLRRMHGFNLHVKLNVYNMITDSKSPDFPYGRVVGTIYAAVSRHRLPYGPYKRMLWRGDGNHVPFYVDVNKKNVVLDFANRVKFDIKGNLLEPSGGPLYLLQYNGTKERCELLDNDAYNLGEIRVGGNAWFQRNAGMIRLSVKHVAIETIGNTPLAIIQQRTPSHCEAVLEERPDGVFVEAIGNRVVRKEPNSEWDMHFRTFQFGRSAKSVFTSPTSLQDDLNPAIHIVSIKSSDDNGISSIRFRSSNPGEPRREQQLDGQVYTYGIMAKKGANGIDVKVPDLMISVHLYSEYTFTPGEVTWYEHVYPIFQQYANLYPVMKPIINLASYEDVTTKKKLLRHTLTLPETNPNYMPVTRDLSPKKREMILSWIDNLDSSSNLPLLGTTTHTLAELKRNLQVALQIELATIPPYLSALFSIKDGDNKEVAALIKSVVVDEMKHMTLVSNLLNAIGGAPLLNHPSVVQSYPAPLPGGANPGVVVKLARCSLNQIRTVFQGIERPNCEMAGCGVAQYLRTHRNRLMKYSDDGDVKTWEEIFRRCSETTTRPQTIGGMYIHLIVCPMIILQNKTDDDLFTGDRTRQISSDQWFGNKDSSPIAVHDLPSAVAAILDIVFEGEGSDPCQPFDETDEPSHFFKFAEVVHGRELMETDPDAIELGQCFDNFFPCDKRMNCTKTFSFVGQLVPFFEDGVWPTVSNPQTERYPPGSQVRKYSDNFNKIYTGLLKCIHEAFNGAPDKIKDCMGMMSSLTAWGKKLVRTPVDPDGDPDIGPNAAPTFEFHDQRDEDSV</sequence>
<dbReference type="InterPro" id="IPR026820">
    <property type="entry name" value="VioB/RebD_dom"/>
</dbReference>
<feature type="transmembrane region" description="Helical" evidence="3">
    <location>
        <begin position="176"/>
        <end position="198"/>
    </location>
</feature>
<evidence type="ECO:0000256" key="1">
    <source>
        <dbReference type="ARBA" id="ARBA00023157"/>
    </source>
</evidence>
<dbReference type="Proteomes" id="UP000838412">
    <property type="component" value="Chromosome 6"/>
</dbReference>
<feature type="compositionally biased region" description="Basic and acidic residues" evidence="2">
    <location>
        <begin position="1480"/>
        <end position="1490"/>
    </location>
</feature>
<dbReference type="PROSITE" id="PS50022">
    <property type="entry name" value="FA58C_3"/>
    <property type="match status" value="2"/>
</dbReference>
<dbReference type="EMBL" id="OV696691">
    <property type="protein sequence ID" value="CAH1267120.1"/>
    <property type="molecule type" value="Genomic_DNA"/>
</dbReference>
<feature type="region of interest" description="Disordered" evidence="2">
    <location>
        <begin position="1462"/>
        <end position="1490"/>
    </location>
</feature>
<name>A0A8K0EXS7_BRALA</name>
<evidence type="ECO:0000256" key="3">
    <source>
        <dbReference type="SAM" id="Phobius"/>
    </source>
</evidence>
<evidence type="ECO:0000256" key="2">
    <source>
        <dbReference type="SAM" id="MobiDB-lite"/>
    </source>
</evidence>
<dbReference type="OrthoDB" id="3143730at2759"/>
<feature type="domain" description="LCCL" evidence="6">
    <location>
        <begin position="459"/>
        <end position="532"/>
    </location>
</feature>
<dbReference type="PROSITE" id="PS01286">
    <property type="entry name" value="FA58C_2"/>
    <property type="match status" value="1"/>
</dbReference>
<evidence type="ECO:0000259" key="6">
    <source>
        <dbReference type="PROSITE" id="PS50820"/>
    </source>
</evidence>
<dbReference type="SUPFAM" id="SSF47240">
    <property type="entry name" value="Ferritin-like"/>
    <property type="match status" value="1"/>
</dbReference>
<dbReference type="CDD" id="cd00657">
    <property type="entry name" value="Ferritin_like"/>
    <property type="match status" value="1"/>
</dbReference>
<feature type="domain" description="F5/8 type C" evidence="5">
    <location>
        <begin position="24"/>
        <end position="156"/>
    </location>
</feature>
<keyword evidence="1" id="KW-1015">Disulfide bond</keyword>
<keyword evidence="4" id="KW-0732">Signal</keyword>
<keyword evidence="8" id="KW-1185">Reference proteome</keyword>
<keyword evidence="3" id="KW-0812">Transmembrane</keyword>
<keyword evidence="3" id="KW-0472">Membrane</keyword>
<protein>
    <submittedName>
        <fullName evidence="7">F8 protein</fullName>
    </submittedName>
</protein>
<dbReference type="InterPro" id="IPR004043">
    <property type="entry name" value="LCCL"/>
</dbReference>
<feature type="domain" description="F5/8 type C" evidence="5">
    <location>
        <begin position="284"/>
        <end position="436"/>
    </location>
</feature>
<evidence type="ECO:0000256" key="4">
    <source>
        <dbReference type="SAM" id="SignalP"/>
    </source>
</evidence>